<feature type="transmembrane region" description="Helical" evidence="6">
    <location>
        <begin position="478"/>
        <end position="504"/>
    </location>
</feature>
<evidence type="ECO:0000256" key="3">
    <source>
        <dbReference type="ARBA" id="ARBA00022692"/>
    </source>
</evidence>
<evidence type="ECO:0000259" key="7">
    <source>
        <dbReference type="Pfam" id="PF03772"/>
    </source>
</evidence>
<name>A0A5M8QFB6_9BACT</name>
<dbReference type="EMBL" id="JBGOGF010000002">
    <property type="protein sequence ID" value="MFA1770660.1"/>
    <property type="molecule type" value="Genomic_DNA"/>
</dbReference>
<feature type="transmembrane region" description="Helical" evidence="6">
    <location>
        <begin position="433"/>
        <end position="457"/>
    </location>
</feature>
<feature type="transmembrane region" description="Helical" evidence="6">
    <location>
        <begin position="361"/>
        <end position="381"/>
    </location>
</feature>
<dbReference type="PANTHER" id="PTHR30619">
    <property type="entry name" value="DNA INTERNALIZATION/COMPETENCE PROTEIN COMEC/REC2"/>
    <property type="match status" value="1"/>
</dbReference>
<reference evidence="9 11" key="2">
    <citation type="submission" date="2019-09" db="EMBL/GenBank/DDBJ databases">
        <title>A bacterium isolated from glacier soil.</title>
        <authorList>
            <person name="Liu Q."/>
        </authorList>
    </citation>
    <scope>NUCLEOTIDE SEQUENCE [LARGE SCALE GENOMIC DNA]</scope>
    <source>
        <strain evidence="9 11">MDT1-10-3</strain>
    </source>
</reference>
<proteinExistence type="predicted"/>
<protein>
    <submittedName>
        <fullName evidence="9">ComEC family competence protein</fullName>
    </submittedName>
    <submittedName>
        <fullName evidence="10">ComEC/Rec2 family competence protein</fullName>
    </submittedName>
</protein>
<dbReference type="Proteomes" id="UP000323866">
    <property type="component" value="Unassembled WGS sequence"/>
</dbReference>
<reference evidence="10 12" key="3">
    <citation type="submission" date="2024-08" db="EMBL/GenBank/DDBJ databases">
        <authorList>
            <person name="Wei W."/>
        </authorList>
    </citation>
    <scope>NUCLEOTIDE SEQUENCE [LARGE SCALE GENOMIC DNA]</scope>
    <source>
        <strain evidence="10 12">XU2</strain>
    </source>
</reference>
<evidence type="ECO:0000313" key="11">
    <source>
        <dbReference type="Proteomes" id="UP000323866"/>
    </source>
</evidence>
<dbReference type="Proteomes" id="UP001570846">
    <property type="component" value="Unassembled WGS sequence"/>
</dbReference>
<dbReference type="GO" id="GO:0005886">
    <property type="term" value="C:plasma membrane"/>
    <property type="evidence" value="ECO:0007669"/>
    <property type="project" value="UniProtKB-SubCell"/>
</dbReference>
<dbReference type="PANTHER" id="PTHR30619:SF1">
    <property type="entry name" value="RECOMBINATION PROTEIN 2"/>
    <property type="match status" value="1"/>
</dbReference>
<keyword evidence="3 6" id="KW-0812">Transmembrane</keyword>
<dbReference type="EMBL" id="VKKZ01000020">
    <property type="protein sequence ID" value="KAA6434727.1"/>
    <property type="molecule type" value="Genomic_DNA"/>
</dbReference>
<evidence type="ECO:0000256" key="1">
    <source>
        <dbReference type="ARBA" id="ARBA00004651"/>
    </source>
</evidence>
<evidence type="ECO:0000256" key="4">
    <source>
        <dbReference type="ARBA" id="ARBA00022989"/>
    </source>
</evidence>
<evidence type="ECO:0000313" key="9">
    <source>
        <dbReference type="EMBL" id="KAA6434727.1"/>
    </source>
</evidence>
<dbReference type="AlphaFoldDB" id="A0A5M8QFB6"/>
<sequence length="702" mass="78625">MANATLTGSMRLVGCFLTGIVLYHFLGHGFSFAGEAVVFLLLLFLGLGWLALRKPLVRYRRWAGVAGMATVIAFSFCTSYLKNTPQTLPVAPQKITHYRLTLVKGVAVKPTSVSSVGRVDAVLAQGKWHAASGQVAVFFPRSAKTDTLRYGQELLVQGTLVPPKPPANPHQFDYRRYLALKHIAWQAYLPNSTWVPMGYAPPSRVVAVSLQVRKTLEQAFQEHITPRREKALAYALVLGVQDDLDTAIRNAYARTGTMHVLAVSGLHVALLYGVLLLFLKPFGRDKTSRLVVFLVTVGVVWFYAFMTGLSASVLRSVCMFSLVEVGRVLRRRASILNTLAVVALALLLYEPNFLFDVGFQLSFLAVAGIVLLQPLFLQIWHPEHRAIKAGWQLLSISVAAQLATLPLSLHYFHQFPVYFWVGNLVAVPLSSGALYLGIAFMLFFWVPGLNVVLGRLLEWTLWAMNEGLLWLEQWPASVLDGFVITPGQVLALYLLMICLVLFLVRRQLPWLAVAVLCLTFFSGTELAKAYHLRDSSELVLHSVRRSSATSVVQGRQVNFLADSAFYAQPQLFSYQVQPYWWAKGVRDEIRLRPDSSEVPQKLKVARQLLPEGNQLVVWQGKKLFWLKRLPKQAGQPLPLDAVVLQHNVWAPAERLQSFTTARTIVLDQTNSRWYTGKKATELRAAGYRVHVLEEQGAWRLVL</sequence>
<evidence type="ECO:0000256" key="6">
    <source>
        <dbReference type="SAM" id="Phobius"/>
    </source>
</evidence>
<evidence type="ECO:0000256" key="5">
    <source>
        <dbReference type="ARBA" id="ARBA00023136"/>
    </source>
</evidence>
<dbReference type="InterPro" id="IPR052159">
    <property type="entry name" value="Competence_DNA_uptake"/>
</dbReference>
<organism evidence="9 11">
    <name type="scientific">Rufibacter glacialis</name>
    <dbReference type="NCBI Taxonomy" id="1259555"/>
    <lineage>
        <taxon>Bacteria</taxon>
        <taxon>Pseudomonadati</taxon>
        <taxon>Bacteroidota</taxon>
        <taxon>Cytophagia</taxon>
        <taxon>Cytophagales</taxon>
        <taxon>Hymenobacteraceae</taxon>
        <taxon>Rufibacter</taxon>
    </lineage>
</organism>
<evidence type="ECO:0000259" key="8">
    <source>
        <dbReference type="Pfam" id="PF13567"/>
    </source>
</evidence>
<keyword evidence="12" id="KW-1185">Reference proteome</keyword>
<dbReference type="Pfam" id="PF03772">
    <property type="entry name" value="Competence"/>
    <property type="match status" value="1"/>
</dbReference>
<feature type="transmembrane region" description="Helical" evidence="6">
    <location>
        <begin position="258"/>
        <end position="279"/>
    </location>
</feature>
<evidence type="ECO:0000313" key="10">
    <source>
        <dbReference type="EMBL" id="MFA1770660.1"/>
    </source>
</evidence>
<feature type="transmembrane region" description="Helical" evidence="6">
    <location>
        <begin position="393"/>
        <end position="413"/>
    </location>
</feature>
<feature type="transmembrane region" description="Helical" evidence="6">
    <location>
        <begin position="335"/>
        <end position="355"/>
    </location>
</feature>
<evidence type="ECO:0000256" key="2">
    <source>
        <dbReference type="ARBA" id="ARBA00022475"/>
    </source>
</evidence>
<feature type="transmembrane region" description="Helical" evidence="6">
    <location>
        <begin position="12"/>
        <end position="30"/>
    </location>
</feature>
<feature type="transmembrane region" description="Helical" evidence="6">
    <location>
        <begin position="291"/>
        <end position="314"/>
    </location>
</feature>
<dbReference type="RefSeq" id="WP_149098669.1">
    <property type="nucleotide sequence ID" value="NZ_BMMG01000003.1"/>
</dbReference>
<dbReference type="OrthoDB" id="9761531at2"/>
<comment type="subcellular location">
    <subcellularLocation>
        <location evidence="1">Cell membrane</location>
        <topology evidence="1">Multi-pass membrane protein</topology>
    </subcellularLocation>
</comment>
<dbReference type="InterPro" id="IPR004477">
    <property type="entry name" value="ComEC_N"/>
</dbReference>
<evidence type="ECO:0000313" key="12">
    <source>
        <dbReference type="Proteomes" id="UP001570846"/>
    </source>
</evidence>
<comment type="caution">
    <text evidence="9">The sequence shown here is derived from an EMBL/GenBank/DDBJ whole genome shotgun (WGS) entry which is preliminary data.</text>
</comment>
<dbReference type="InterPro" id="IPR025405">
    <property type="entry name" value="DUF4131"/>
</dbReference>
<keyword evidence="5 6" id="KW-0472">Membrane</keyword>
<accession>A0A5M8QFB6</accession>
<feature type="transmembrane region" description="Helical" evidence="6">
    <location>
        <begin position="36"/>
        <end position="52"/>
    </location>
</feature>
<feature type="domain" description="ComEC/Rec2-related protein" evidence="7">
    <location>
        <begin position="236"/>
        <end position="505"/>
    </location>
</feature>
<feature type="transmembrane region" description="Helical" evidence="6">
    <location>
        <begin position="510"/>
        <end position="527"/>
    </location>
</feature>
<reference evidence="9 11" key="1">
    <citation type="submission" date="2019-07" db="EMBL/GenBank/DDBJ databases">
        <authorList>
            <person name="Qu J.-H."/>
        </authorList>
    </citation>
    <scope>NUCLEOTIDE SEQUENCE [LARGE SCALE GENOMIC DNA]</scope>
    <source>
        <strain evidence="9 11">MDT1-10-3</strain>
    </source>
</reference>
<keyword evidence="4 6" id="KW-1133">Transmembrane helix</keyword>
<dbReference type="NCBIfam" id="TIGR00360">
    <property type="entry name" value="ComEC_N-term"/>
    <property type="match status" value="1"/>
</dbReference>
<feature type="domain" description="DUF4131" evidence="8">
    <location>
        <begin position="37"/>
        <end position="192"/>
    </location>
</feature>
<keyword evidence="2" id="KW-1003">Cell membrane</keyword>
<dbReference type="Pfam" id="PF13567">
    <property type="entry name" value="DUF4131"/>
    <property type="match status" value="1"/>
</dbReference>
<gene>
    <name evidence="10" type="ORF">ACD591_05105</name>
    <name evidence="9" type="ORF">FOE74_11165</name>
</gene>